<evidence type="ECO:0000313" key="2">
    <source>
        <dbReference type="Proteomes" id="UP001060085"/>
    </source>
</evidence>
<organism evidence="1 2">
    <name type="scientific">Catharanthus roseus</name>
    <name type="common">Madagascar periwinkle</name>
    <name type="synonym">Vinca rosea</name>
    <dbReference type="NCBI Taxonomy" id="4058"/>
    <lineage>
        <taxon>Eukaryota</taxon>
        <taxon>Viridiplantae</taxon>
        <taxon>Streptophyta</taxon>
        <taxon>Embryophyta</taxon>
        <taxon>Tracheophyta</taxon>
        <taxon>Spermatophyta</taxon>
        <taxon>Magnoliopsida</taxon>
        <taxon>eudicotyledons</taxon>
        <taxon>Gunneridae</taxon>
        <taxon>Pentapetalae</taxon>
        <taxon>asterids</taxon>
        <taxon>lamiids</taxon>
        <taxon>Gentianales</taxon>
        <taxon>Apocynaceae</taxon>
        <taxon>Rauvolfioideae</taxon>
        <taxon>Vinceae</taxon>
        <taxon>Catharanthinae</taxon>
        <taxon>Catharanthus</taxon>
    </lineage>
</organism>
<sequence length="309" mass="35998">MFDELLAFGFASRLQANSLKFNIYLAGILDFEKSLTMDYTGFQARNLPCRYLGIPFLGVYLKLVDHAPLSDKVTKTLLAWTGLNMSYACRLEVITSAVQGILSFWLGIFLCRQWLWTELQAYAEDFYGDIILQDEGTVGASIDRVLDCVTGDTFQTTTAYTYFTLARPKQSWAKIVWNPTFPPKFSFTIWLNVLGRLPTMDKLKFLEVYRTCNLCKQNEGTLSHLFFTCPFTGDKWMAVREWDGLRKRMTTMQSYLKWLNRDYRGTSWTCNFKKLSFAATLYYVWECRNKVAFESYIPDWNYIVSKIKI</sequence>
<comment type="caution">
    <text evidence="1">The sequence shown here is derived from an EMBL/GenBank/DDBJ whole genome shotgun (WGS) entry which is preliminary data.</text>
</comment>
<protein>
    <submittedName>
        <fullName evidence="1">Uncharacterized protein</fullName>
    </submittedName>
</protein>
<gene>
    <name evidence="1" type="ORF">M9H77_03349</name>
</gene>
<dbReference type="EMBL" id="CM044701">
    <property type="protein sequence ID" value="KAI5682121.1"/>
    <property type="molecule type" value="Genomic_DNA"/>
</dbReference>
<proteinExistence type="predicted"/>
<keyword evidence="2" id="KW-1185">Reference proteome</keyword>
<name>A0ACC0CBH1_CATRO</name>
<dbReference type="Proteomes" id="UP001060085">
    <property type="component" value="Linkage Group LG01"/>
</dbReference>
<reference evidence="2" key="1">
    <citation type="journal article" date="2023" name="Nat. Plants">
        <title>Single-cell RNA sequencing provides a high-resolution roadmap for understanding the multicellular compartmentation of specialized metabolism.</title>
        <authorList>
            <person name="Sun S."/>
            <person name="Shen X."/>
            <person name="Li Y."/>
            <person name="Li Y."/>
            <person name="Wang S."/>
            <person name="Li R."/>
            <person name="Zhang H."/>
            <person name="Shen G."/>
            <person name="Guo B."/>
            <person name="Wei J."/>
            <person name="Xu J."/>
            <person name="St-Pierre B."/>
            <person name="Chen S."/>
            <person name="Sun C."/>
        </authorList>
    </citation>
    <scope>NUCLEOTIDE SEQUENCE [LARGE SCALE GENOMIC DNA]</scope>
</reference>
<evidence type="ECO:0000313" key="1">
    <source>
        <dbReference type="EMBL" id="KAI5682121.1"/>
    </source>
</evidence>
<accession>A0ACC0CBH1</accession>